<dbReference type="GO" id="GO:0009506">
    <property type="term" value="C:plasmodesma"/>
    <property type="evidence" value="ECO:0007669"/>
    <property type="project" value="TreeGrafter"/>
</dbReference>
<protein>
    <recommendedName>
        <fullName evidence="7">Late embryogenesis abundant protein LEA-2 subgroup domain-containing protein</fullName>
    </recommendedName>
</protein>
<dbReference type="InterPro" id="IPR044839">
    <property type="entry name" value="NDR1-like"/>
</dbReference>
<keyword evidence="2 6" id="KW-0812">Transmembrane</keyword>
<dbReference type="PANTHER" id="PTHR31415">
    <property type="entry name" value="OS05G0367900 PROTEIN"/>
    <property type="match status" value="1"/>
</dbReference>
<keyword evidence="9" id="KW-1185">Reference proteome</keyword>
<evidence type="ECO:0000313" key="9">
    <source>
        <dbReference type="Proteomes" id="UP000594263"/>
    </source>
</evidence>
<proteinExistence type="predicted"/>
<evidence type="ECO:0000259" key="7">
    <source>
        <dbReference type="Pfam" id="PF03168"/>
    </source>
</evidence>
<name>A0A7N0UJW6_KALFE</name>
<dbReference type="PANTHER" id="PTHR31415:SF9">
    <property type="entry name" value="OS05G0367900 PROTEIN"/>
    <property type="match status" value="1"/>
</dbReference>
<feature type="domain" description="Late embryogenesis abundant protein LEA-2 subgroup" evidence="7">
    <location>
        <begin position="117"/>
        <end position="210"/>
    </location>
</feature>
<dbReference type="GO" id="GO:0005886">
    <property type="term" value="C:plasma membrane"/>
    <property type="evidence" value="ECO:0007669"/>
    <property type="project" value="TreeGrafter"/>
</dbReference>
<dbReference type="OMA" id="MSDYDQQ"/>
<feature type="transmembrane region" description="Helical" evidence="6">
    <location>
        <begin position="59"/>
        <end position="82"/>
    </location>
</feature>
<evidence type="ECO:0000256" key="6">
    <source>
        <dbReference type="SAM" id="Phobius"/>
    </source>
</evidence>
<evidence type="ECO:0000256" key="2">
    <source>
        <dbReference type="ARBA" id="ARBA00022692"/>
    </source>
</evidence>
<keyword evidence="3 6" id="KW-1133">Transmembrane helix</keyword>
<accession>A0A7N0UJW6</accession>
<feature type="transmembrane region" description="Helical" evidence="6">
    <location>
        <begin position="94"/>
        <end position="120"/>
    </location>
</feature>
<dbReference type="Gramene" id="Kaladp0071s0037.1.v1.1">
    <property type="protein sequence ID" value="Kaladp0071s0037.1.v1.1.CDS.1"/>
    <property type="gene ID" value="Kaladp0071s0037.v1.1"/>
</dbReference>
<evidence type="ECO:0000313" key="8">
    <source>
        <dbReference type="EnsemblPlants" id="Kaladp0071s0037.1.v1.1.CDS.1"/>
    </source>
</evidence>
<dbReference type="Proteomes" id="UP000594263">
    <property type="component" value="Unplaced"/>
</dbReference>
<dbReference type="AlphaFoldDB" id="A0A7N0UJW6"/>
<feature type="compositionally biased region" description="Pro residues" evidence="5">
    <location>
        <begin position="8"/>
        <end position="19"/>
    </location>
</feature>
<comment type="subcellular location">
    <subcellularLocation>
        <location evidence="1">Membrane</location>
        <topology evidence="1">Single-pass membrane protein</topology>
    </subcellularLocation>
</comment>
<reference evidence="8" key="1">
    <citation type="submission" date="2021-01" db="UniProtKB">
        <authorList>
            <consortium name="EnsemblPlants"/>
        </authorList>
    </citation>
    <scope>IDENTIFICATION</scope>
</reference>
<evidence type="ECO:0000256" key="3">
    <source>
        <dbReference type="ARBA" id="ARBA00022989"/>
    </source>
</evidence>
<organism evidence="8 9">
    <name type="scientific">Kalanchoe fedtschenkoi</name>
    <name type="common">Lavender scallops</name>
    <name type="synonym">South American air plant</name>
    <dbReference type="NCBI Taxonomy" id="63787"/>
    <lineage>
        <taxon>Eukaryota</taxon>
        <taxon>Viridiplantae</taxon>
        <taxon>Streptophyta</taxon>
        <taxon>Embryophyta</taxon>
        <taxon>Tracheophyta</taxon>
        <taxon>Spermatophyta</taxon>
        <taxon>Magnoliopsida</taxon>
        <taxon>eudicotyledons</taxon>
        <taxon>Gunneridae</taxon>
        <taxon>Pentapetalae</taxon>
        <taxon>Saxifragales</taxon>
        <taxon>Crassulaceae</taxon>
        <taxon>Kalanchoe</taxon>
    </lineage>
</organism>
<dbReference type="GO" id="GO:0098542">
    <property type="term" value="P:defense response to other organism"/>
    <property type="evidence" value="ECO:0007669"/>
    <property type="project" value="InterPro"/>
</dbReference>
<evidence type="ECO:0000256" key="4">
    <source>
        <dbReference type="ARBA" id="ARBA00023136"/>
    </source>
</evidence>
<evidence type="ECO:0000256" key="5">
    <source>
        <dbReference type="SAM" id="MobiDB-lite"/>
    </source>
</evidence>
<dbReference type="Pfam" id="PF03168">
    <property type="entry name" value="LEA_2"/>
    <property type="match status" value="1"/>
</dbReference>
<keyword evidence="4 6" id="KW-0472">Membrane</keyword>
<dbReference type="InterPro" id="IPR004864">
    <property type="entry name" value="LEA_2"/>
</dbReference>
<feature type="compositionally biased region" description="Basic and acidic residues" evidence="5">
    <location>
        <begin position="25"/>
        <end position="50"/>
    </location>
</feature>
<dbReference type="EnsemblPlants" id="Kaladp0071s0037.1.v1.1">
    <property type="protein sequence ID" value="Kaladp0071s0037.1.v1.1.CDS.1"/>
    <property type="gene ID" value="Kaladp0071s0037.v1.1"/>
</dbReference>
<sequence>MGDGDKSPPTPQHHPPPPAAHHHPKIPDPKHAGGDHHHHDDSDRDDDTQLHRQRHHHAAIAKGVAIFLLLLGLAALITWLVYRPELPQFTVSAVSIYALNVTTATVPPLLSASLQVTVLLRNPNKRVSIHYDRLSARVTYRDHPITPATPLPPLRQRTRSLVSAAPTLGAQAVPVAAEVASGLAADEAFGVLGLRVVVAGTVRWKAGAIKTSRKRMTAACDVVVGYRGGAPGQVPMLSAPRCRVDV</sequence>
<feature type="region of interest" description="Disordered" evidence="5">
    <location>
        <begin position="1"/>
        <end position="54"/>
    </location>
</feature>
<evidence type="ECO:0000256" key="1">
    <source>
        <dbReference type="ARBA" id="ARBA00004167"/>
    </source>
</evidence>